<comment type="similarity">
    <text evidence="2">Belongs to the bacterial solute-binding protein 8 family.</text>
</comment>
<evidence type="ECO:0000256" key="4">
    <source>
        <dbReference type="ARBA" id="ARBA00022729"/>
    </source>
</evidence>
<feature type="chain" id="PRO_5045215463" evidence="6">
    <location>
        <begin position="33"/>
        <end position="344"/>
    </location>
</feature>
<evidence type="ECO:0000256" key="1">
    <source>
        <dbReference type="ARBA" id="ARBA00004196"/>
    </source>
</evidence>
<dbReference type="PANTHER" id="PTHR30532">
    <property type="entry name" value="IRON III DICITRATE-BINDING PERIPLASMIC PROTEIN"/>
    <property type="match status" value="1"/>
</dbReference>
<feature type="signal peptide" evidence="6">
    <location>
        <begin position="1"/>
        <end position="32"/>
    </location>
</feature>
<proteinExistence type="inferred from homology"/>
<dbReference type="Proteomes" id="UP001336020">
    <property type="component" value="Unassembled WGS sequence"/>
</dbReference>
<dbReference type="NCBIfam" id="NF008200">
    <property type="entry name" value="PRK10957.1"/>
    <property type="match status" value="1"/>
</dbReference>
<dbReference type="Pfam" id="PF01497">
    <property type="entry name" value="Peripla_BP_2"/>
    <property type="match status" value="1"/>
</dbReference>
<organism evidence="8 9">
    <name type="scientific">Rhodococcus artemisiae</name>
    <dbReference type="NCBI Taxonomy" id="714159"/>
    <lineage>
        <taxon>Bacteria</taxon>
        <taxon>Bacillati</taxon>
        <taxon>Actinomycetota</taxon>
        <taxon>Actinomycetes</taxon>
        <taxon>Mycobacteriales</taxon>
        <taxon>Nocardiaceae</taxon>
        <taxon>Rhodococcus</taxon>
    </lineage>
</organism>
<evidence type="ECO:0000256" key="6">
    <source>
        <dbReference type="SAM" id="SignalP"/>
    </source>
</evidence>
<dbReference type="PROSITE" id="PS51257">
    <property type="entry name" value="PROKAR_LIPOPROTEIN"/>
    <property type="match status" value="1"/>
</dbReference>
<comment type="caution">
    <text evidence="8">The sequence shown here is derived from an EMBL/GenBank/DDBJ whole genome shotgun (WGS) entry which is preliminary data.</text>
</comment>
<dbReference type="PROSITE" id="PS50983">
    <property type="entry name" value="FE_B12_PBP"/>
    <property type="match status" value="1"/>
</dbReference>
<dbReference type="RefSeq" id="WP_330132880.1">
    <property type="nucleotide sequence ID" value="NZ_JAUTXY010000003.1"/>
</dbReference>
<evidence type="ECO:0000256" key="3">
    <source>
        <dbReference type="ARBA" id="ARBA00022448"/>
    </source>
</evidence>
<feature type="region of interest" description="Disordered" evidence="5">
    <location>
        <begin position="31"/>
        <end position="69"/>
    </location>
</feature>
<dbReference type="SUPFAM" id="SSF53807">
    <property type="entry name" value="Helical backbone' metal receptor"/>
    <property type="match status" value="1"/>
</dbReference>
<reference evidence="8 9" key="1">
    <citation type="submission" date="2023-07" db="EMBL/GenBank/DDBJ databases">
        <authorList>
            <person name="Girao M."/>
            <person name="Carvalho M.F."/>
        </authorList>
    </citation>
    <scope>NUCLEOTIDE SEQUENCE [LARGE SCALE GENOMIC DNA]</scope>
    <source>
        <strain evidence="8 9">YIM65754</strain>
    </source>
</reference>
<dbReference type="InterPro" id="IPR002491">
    <property type="entry name" value="ABC_transptr_periplasmic_BD"/>
</dbReference>
<dbReference type="Gene3D" id="3.40.50.1980">
    <property type="entry name" value="Nitrogenase molybdenum iron protein domain"/>
    <property type="match status" value="2"/>
</dbReference>
<evidence type="ECO:0000313" key="8">
    <source>
        <dbReference type="EMBL" id="MEE2057638.1"/>
    </source>
</evidence>
<dbReference type="EMBL" id="JAUTXY010000003">
    <property type="protein sequence ID" value="MEE2057638.1"/>
    <property type="molecule type" value="Genomic_DNA"/>
</dbReference>
<comment type="subcellular location">
    <subcellularLocation>
        <location evidence="1">Cell envelope</location>
    </subcellularLocation>
</comment>
<dbReference type="PANTHER" id="PTHR30532:SF24">
    <property type="entry name" value="FERRIC ENTEROBACTIN-BINDING PERIPLASMIC PROTEIN FEPB"/>
    <property type="match status" value="1"/>
</dbReference>
<dbReference type="InterPro" id="IPR051313">
    <property type="entry name" value="Bact_iron-sidero_bind"/>
</dbReference>
<keyword evidence="3" id="KW-0813">Transport</keyword>
<evidence type="ECO:0000256" key="2">
    <source>
        <dbReference type="ARBA" id="ARBA00008814"/>
    </source>
</evidence>
<feature type="compositionally biased region" description="Polar residues" evidence="5">
    <location>
        <begin position="31"/>
        <end position="52"/>
    </location>
</feature>
<accession>A0ABU7L7Y1</accession>
<protein>
    <submittedName>
        <fullName evidence="8">Fe2+-enterobactin ABC transporter substrate-binding protein</fullName>
    </submittedName>
</protein>
<keyword evidence="9" id="KW-1185">Reference proteome</keyword>
<evidence type="ECO:0000313" key="9">
    <source>
        <dbReference type="Proteomes" id="UP001336020"/>
    </source>
</evidence>
<evidence type="ECO:0000259" key="7">
    <source>
        <dbReference type="PROSITE" id="PS50983"/>
    </source>
</evidence>
<keyword evidence="4 6" id="KW-0732">Signal</keyword>
<name>A0ABU7L7Y1_9NOCA</name>
<feature type="domain" description="Fe/B12 periplasmic-binding" evidence="7">
    <location>
        <begin position="74"/>
        <end position="344"/>
    </location>
</feature>
<sequence length="344" mass="36293">MSTTLHRRRTRGARLMAAVGALALGVTMTACSSDTESNEDASTPTTDSSESSGEWPRTVETADGPVTLDARPERIVSTSVTLTGTLLALDAPLYGTAAQPPSTVTDDDGLFIQWADVAAERDVEILYQGEPSLEAITAATPDLIVVSSSGADSTLDQVELLSQIAPTLVYDYSDKSWQDLTTQVAEAVGAEERAAELLEEFDSKVDEAKSTIAPALAEDNTVSILTYNSPEDSRIFTDESAQGRLATRLGFEIASVPETAGAAAAGRSDIIAVATENLPLALTGGTTFIINALPEDADRLKADPTLANTKSVQNDAVHALGYDSFRLDYYSANNVVDRIVDALG</sequence>
<gene>
    <name evidence="8" type="primary">fepB</name>
    <name evidence="8" type="ORF">Q7514_08875</name>
</gene>
<evidence type="ECO:0000256" key="5">
    <source>
        <dbReference type="SAM" id="MobiDB-lite"/>
    </source>
</evidence>